<dbReference type="GeneID" id="90073320"/>
<evidence type="ECO:0000256" key="5">
    <source>
        <dbReference type="ARBA" id="ARBA00022840"/>
    </source>
</evidence>
<evidence type="ECO:0000256" key="3">
    <source>
        <dbReference type="ARBA" id="ARBA00022741"/>
    </source>
</evidence>
<feature type="region of interest" description="Disordered" evidence="8">
    <location>
        <begin position="534"/>
        <end position="555"/>
    </location>
</feature>
<dbReference type="RefSeq" id="XP_064852341.1">
    <property type="nucleotide sequence ID" value="XM_064996269.1"/>
</dbReference>
<dbReference type="GO" id="GO:0003951">
    <property type="term" value="F:NAD+ kinase activity"/>
    <property type="evidence" value="ECO:0007669"/>
    <property type="project" value="InterPro"/>
</dbReference>
<evidence type="ECO:0000256" key="2">
    <source>
        <dbReference type="ARBA" id="ARBA00022679"/>
    </source>
</evidence>
<dbReference type="Proteomes" id="UP001360560">
    <property type="component" value="Unassembled WGS sequence"/>
</dbReference>
<dbReference type="InterPro" id="IPR017437">
    <property type="entry name" value="ATP-NAD_kinase_PpnK-typ_C"/>
</dbReference>
<keyword evidence="4 9" id="KW-0418">Kinase</keyword>
<evidence type="ECO:0000256" key="1">
    <source>
        <dbReference type="ARBA" id="ARBA00010995"/>
    </source>
</evidence>
<dbReference type="GO" id="GO:0019674">
    <property type="term" value="P:NAD+ metabolic process"/>
    <property type="evidence" value="ECO:0007669"/>
    <property type="project" value="InterPro"/>
</dbReference>
<dbReference type="InterPro" id="IPR017438">
    <property type="entry name" value="ATP-NAD_kinase_N"/>
</dbReference>
<keyword evidence="2" id="KW-0808">Transferase</keyword>
<evidence type="ECO:0000256" key="7">
    <source>
        <dbReference type="ARBA" id="ARBA00023027"/>
    </source>
</evidence>
<keyword evidence="10" id="KW-1185">Reference proteome</keyword>
<dbReference type="SUPFAM" id="SSF111331">
    <property type="entry name" value="NAD kinase/diacylglycerol kinase-like"/>
    <property type="match status" value="1"/>
</dbReference>
<dbReference type="Pfam" id="PF01513">
    <property type="entry name" value="NAD_kinase"/>
    <property type="match status" value="1"/>
</dbReference>
<keyword evidence="7" id="KW-0520">NAD</keyword>
<evidence type="ECO:0000313" key="9">
    <source>
        <dbReference type="EMBL" id="GMM35341.1"/>
    </source>
</evidence>
<dbReference type="AlphaFoldDB" id="A0AAV5QL88"/>
<dbReference type="HAMAP" id="MF_00361">
    <property type="entry name" value="NAD_kinase"/>
    <property type="match status" value="1"/>
</dbReference>
<sequence>MPNTPHSSTDAPGSSSRLDEEIIKNNKSHAQLSQTASNVRIINQNLFNATIKINIKTIMIVTKPGDMQLVKLTNALTSWLLDNYDYLVVYVDSHLQKSVKVNIPNNNLDATRGQALNSLDSNDNHKKEQMLGRLKFWSQRNFENDENYCDLFDLVITLGGDGTVLFVSQLFQTVVPPIIAFSLGSLGFLTNFKFKNYQRILTKILRLKYVKTNLRLRLSCEIVHAKTNNVVMSRNILNEITIDRGSNPFLTNLALYGDDSLITVAQADGLCIATPTGSTAYSLAAGGSLVHSSVSAISVTPICPHTLSFRPIILPDSMELKVVIPRGSRCETSWASFDGKSRFKLNKDYYVVIRASKYYFPTVMNGNNEYFESVSKNLNWNSRKLQKPLRFVDNYNNSDDERLGSLSDVEGESVIITDDDFEETDTDDNSDGYGTASFYQQNEISSDDDDYIETPTIPFHYINEALEIFSDEEHDKPSNSSRQSLNLDSRRSISNHSSRKIRTNSFTNFNQIYREKLHLDTSSVSNKLHNLKINSGSSLSIGRSRSRNNSAVVSPESIQMGAIRTQLLSPSQRSSGNNKLLGNPPSIAGAASASTNDVSKISNAANSSSDVATDITTGKQKEGEPIKQSPSHSTNIAFEV</sequence>
<dbReference type="GO" id="GO:0006741">
    <property type="term" value="P:NADP+ biosynthetic process"/>
    <property type="evidence" value="ECO:0007669"/>
    <property type="project" value="InterPro"/>
</dbReference>
<gene>
    <name evidence="9" type="ORF">DASC09_026660</name>
</gene>
<keyword evidence="3" id="KW-0547">Nucleotide-binding</keyword>
<name>A0AAV5QL88_9ASCO</name>
<keyword evidence="5" id="KW-0067">ATP-binding</keyword>
<feature type="compositionally biased region" description="Polar residues" evidence="8">
    <location>
        <begin position="592"/>
        <end position="618"/>
    </location>
</feature>
<dbReference type="FunFam" id="2.60.200.30:FF:000009">
    <property type="entry name" value="Poly(P)/ATP NAD kinase"/>
    <property type="match status" value="1"/>
</dbReference>
<accession>A0AAV5QL88</accession>
<reference evidence="9 10" key="1">
    <citation type="journal article" date="2023" name="Elife">
        <title>Identification of key yeast species and microbe-microbe interactions impacting larval growth of Drosophila in the wild.</title>
        <authorList>
            <person name="Mure A."/>
            <person name="Sugiura Y."/>
            <person name="Maeda R."/>
            <person name="Honda K."/>
            <person name="Sakurai N."/>
            <person name="Takahashi Y."/>
            <person name="Watada M."/>
            <person name="Katoh T."/>
            <person name="Gotoh A."/>
            <person name="Gotoh Y."/>
            <person name="Taniguchi I."/>
            <person name="Nakamura K."/>
            <person name="Hayashi T."/>
            <person name="Katayama T."/>
            <person name="Uemura T."/>
            <person name="Hattori Y."/>
        </authorList>
    </citation>
    <scope>NUCLEOTIDE SEQUENCE [LARGE SCALE GENOMIC DNA]</scope>
    <source>
        <strain evidence="9 10">SC-9</strain>
    </source>
</reference>
<dbReference type="Gene3D" id="2.60.200.30">
    <property type="entry name" value="Probable inorganic polyphosphate/atp-NAD kinase, domain 2"/>
    <property type="match status" value="1"/>
</dbReference>
<dbReference type="EMBL" id="BTFZ01000006">
    <property type="protein sequence ID" value="GMM35341.1"/>
    <property type="molecule type" value="Genomic_DNA"/>
</dbReference>
<feature type="region of interest" description="Disordered" evidence="8">
    <location>
        <begin position="569"/>
        <end position="640"/>
    </location>
</feature>
<feature type="compositionally biased region" description="Polar residues" evidence="8">
    <location>
        <begin position="569"/>
        <end position="580"/>
    </location>
</feature>
<protein>
    <submittedName>
        <fullName evidence="9">NADH/NAD(+) kinase</fullName>
    </submittedName>
</protein>
<dbReference type="GO" id="GO:0005524">
    <property type="term" value="F:ATP binding"/>
    <property type="evidence" value="ECO:0007669"/>
    <property type="project" value="UniProtKB-KW"/>
</dbReference>
<feature type="compositionally biased region" description="Polar residues" evidence="8">
    <location>
        <begin position="628"/>
        <end position="640"/>
    </location>
</feature>
<feature type="region of interest" description="Disordered" evidence="8">
    <location>
        <begin position="472"/>
        <end position="499"/>
    </location>
</feature>
<comment type="similarity">
    <text evidence="1">Belongs to the NAD kinase family.</text>
</comment>
<dbReference type="Gene3D" id="3.40.50.10330">
    <property type="entry name" value="Probable inorganic polyphosphate/atp-NAD kinase, domain 1"/>
    <property type="match status" value="1"/>
</dbReference>
<dbReference type="PANTHER" id="PTHR20275">
    <property type="entry name" value="NAD KINASE"/>
    <property type="match status" value="1"/>
</dbReference>
<dbReference type="PANTHER" id="PTHR20275:SF0">
    <property type="entry name" value="NAD KINASE"/>
    <property type="match status" value="1"/>
</dbReference>
<proteinExistence type="inferred from homology"/>
<feature type="compositionally biased region" description="Low complexity" evidence="8">
    <location>
        <begin position="534"/>
        <end position="550"/>
    </location>
</feature>
<keyword evidence="6" id="KW-0521">NADP</keyword>
<organism evidence="9 10">
    <name type="scientific">Saccharomycopsis crataegensis</name>
    <dbReference type="NCBI Taxonomy" id="43959"/>
    <lineage>
        <taxon>Eukaryota</taxon>
        <taxon>Fungi</taxon>
        <taxon>Dikarya</taxon>
        <taxon>Ascomycota</taxon>
        <taxon>Saccharomycotina</taxon>
        <taxon>Saccharomycetes</taxon>
        <taxon>Saccharomycopsidaceae</taxon>
        <taxon>Saccharomycopsis</taxon>
    </lineage>
</organism>
<evidence type="ECO:0000256" key="4">
    <source>
        <dbReference type="ARBA" id="ARBA00022777"/>
    </source>
</evidence>
<dbReference type="InterPro" id="IPR002504">
    <property type="entry name" value="NADK"/>
</dbReference>
<dbReference type="InterPro" id="IPR016064">
    <property type="entry name" value="NAD/diacylglycerol_kinase_sf"/>
</dbReference>
<evidence type="ECO:0000256" key="6">
    <source>
        <dbReference type="ARBA" id="ARBA00022857"/>
    </source>
</evidence>
<comment type="caution">
    <text evidence="9">The sequence shown here is derived from an EMBL/GenBank/DDBJ whole genome shotgun (WGS) entry which is preliminary data.</text>
</comment>
<feature type="compositionally biased region" description="Polar residues" evidence="8">
    <location>
        <begin position="478"/>
        <end position="496"/>
    </location>
</feature>
<evidence type="ECO:0000313" key="10">
    <source>
        <dbReference type="Proteomes" id="UP001360560"/>
    </source>
</evidence>
<dbReference type="Pfam" id="PF20143">
    <property type="entry name" value="NAD_kinase_C"/>
    <property type="match status" value="1"/>
</dbReference>
<evidence type="ECO:0000256" key="8">
    <source>
        <dbReference type="SAM" id="MobiDB-lite"/>
    </source>
</evidence>